<reference evidence="1 2" key="1">
    <citation type="submission" date="2019-02" db="EMBL/GenBank/DDBJ databases">
        <title>Deep-cultivation of Planctomycetes and their phenomic and genomic characterization uncovers novel biology.</title>
        <authorList>
            <person name="Wiegand S."/>
            <person name="Jogler M."/>
            <person name="Boedeker C."/>
            <person name="Pinto D."/>
            <person name="Vollmers J."/>
            <person name="Rivas-Marin E."/>
            <person name="Kohn T."/>
            <person name="Peeters S.H."/>
            <person name="Heuer A."/>
            <person name="Rast P."/>
            <person name="Oberbeckmann S."/>
            <person name="Bunk B."/>
            <person name="Jeske O."/>
            <person name="Meyerdierks A."/>
            <person name="Storesund J.E."/>
            <person name="Kallscheuer N."/>
            <person name="Luecker S."/>
            <person name="Lage O.M."/>
            <person name="Pohl T."/>
            <person name="Merkel B.J."/>
            <person name="Hornburger P."/>
            <person name="Mueller R.-W."/>
            <person name="Bruemmer F."/>
            <person name="Labrenz M."/>
            <person name="Spormann A.M."/>
            <person name="Op den Camp H."/>
            <person name="Overmann J."/>
            <person name="Amann R."/>
            <person name="Jetten M.S.M."/>
            <person name="Mascher T."/>
            <person name="Medema M.H."/>
            <person name="Devos D.P."/>
            <person name="Kaster A.-K."/>
            <person name="Ovreas L."/>
            <person name="Rohde M."/>
            <person name="Galperin M.Y."/>
            <person name="Jogler C."/>
        </authorList>
    </citation>
    <scope>NUCLEOTIDE SEQUENCE [LARGE SCALE GENOMIC DNA]</scope>
    <source>
        <strain evidence="1 2">ETA_A1</strain>
    </source>
</reference>
<proteinExistence type="predicted"/>
<name>A0A517XWB0_9BACT</name>
<keyword evidence="2" id="KW-1185">Reference proteome</keyword>
<evidence type="ECO:0000313" key="1">
    <source>
        <dbReference type="EMBL" id="QDU21799.1"/>
    </source>
</evidence>
<organism evidence="1 2">
    <name type="scientific">Urbifossiella limnaea</name>
    <dbReference type="NCBI Taxonomy" id="2528023"/>
    <lineage>
        <taxon>Bacteria</taxon>
        <taxon>Pseudomonadati</taxon>
        <taxon>Planctomycetota</taxon>
        <taxon>Planctomycetia</taxon>
        <taxon>Gemmatales</taxon>
        <taxon>Gemmataceae</taxon>
        <taxon>Urbifossiella</taxon>
    </lineage>
</organism>
<accession>A0A517XWB0</accession>
<gene>
    <name evidence="1" type="ORF">ETAA1_37720</name>
</gene>
<dbReference type="Proteomes" id="UP000319576">
    <property type="component" value="Chromosome"/>
</dbReference>
<dbReference type="EMBL" id="CP036273">
    <property type="protein sequence ID" value="QDU21799.1"/>
    <property type="molecule type" value="Genomic_DNA"/>
</dbReference>
<evidence type="ECO:0000313" key="2">
    <source>
        <dbReference type="Proteomes" id="UP000319576"/>
    </source>
</evidence>
<dbReference type="AlphaFoldDB" id="A0A517XWB0"/>
<dbReference type="KEGG" id="uli:ETAA1_37720"/>
<protein>
    <submittedName>
        <fullName evidence="1">Uncharacterized protein</fullName>
    </submittedName>
</protein>
<dbReference type="RefSeq" id="WP_145241027.1">
    <property type="nucleotide sequence ID" value="NZ_CP036273.1"/>
</dbReference>
<sequence length="92" mass="10376">MQLFNAARYRWACPARPGLVLAGCNHRIALVDAHKEDVVGLLKAEGVPLTTEFVRLLRTRRNELRPMRVMVMPNQVGRWAATGWYGAPFESA</sequence>